<dbReference type="EMBL" id="CAEZWC010000066">
    <property type="protein sequence ID" value="CAB4649186.1"/>
    <property type="molecule type" value="Genomic_DNA"/>
</dbReference>
<dbReference type="EMBL" id="CAEZUH010000002">
    <property type="protein sequence ID" value="CAB4585034.1"/>
    <property type="molecule type" value="Genomic_DNA"/>
</dbReference>
<dbReference type="EMBL" id="CAEZVA010000030">
    <property type="protein sequence ID" value="CAB4614612.1"/>
    <property type="molecule type" value="Genomic_DNA"/>
</dbReference>
<feature type="domain" description="DUF3071" evidence="1">
    <location>
        <begin position="6"/>
        <end position="157"/>
    </location>
</feature>
<evidence type="ECO:0000313" key="3">
    <source>
        <dbReference type="EMBL" id="CAB4585034.1"/>
    </source>
</evidence>
<evidence type="ECO:0000313" key="2">
    <source>
        <dbReference type="EMBL" id="CAB4548776.1"/>
    </source>
</evidence>
<dbReference type="Pfam" id="PF11268">
    <property type="entry name" value="DUF3071"/>
    <property type="match status" value="1"/>
</dbReference>
<name>A0A6J6HLF9_9ZZZZ</name>
<dbReference type="NCBIfam" id="NF040712">
    <property type="entry name" value="SepH"/>
    <property type="match status" value="1"/>
</dbReference>
<dbReference type="AlphaFoldDB" id="A0A6J6HLF9"/>
<dbReference type="InterPro" id="IPR047682">
    <property type="entry name" value="SepH-like"/>
</dbReference>
<evidence type="ECO:0000313" key="8">
    <source>
        <dbReference type="EMBL" id="CAB5108903.1"/>
    </source>
</evidence>
<proteinExistence type="predicted"/>
<evidence type="ECO:0000313" key="5">
    <source>
        <dbReference type="EMBL" id="CAB4649186.1"/>
    </source>
</evidence>
<gene>
    <name evidence="2" type="ORF">UFOPK1508_00250</name>
    <name evidence="3" type="ORF">UFOPK1798_00038</name>
    <name evidence="4" type="ORF">UFOPK1894_00532</name>
    <name evidence="5" type="ORF">UFOPK2179_00632</name>
    <name evidence="6" type="ORF">UFOPK2715_00181</name>
    <name evidence="7" type="ORF">UFOPK4125_00245</name>
    <name evidence="8" type="ORF">UFOPK4420_00383</name>
</gene>
<organism evidence="4">
    <name type="scientific">freshwater metagenome</name>
    <dbReference type="NCBI Taxonomy" id="449393"/>
    <lineage>
        <taxon>unclassified sequences</taxon>
        <taxon>metagenomes</taxon>
        <taxon>ecological metagenomes</taxon>
    </lineage>
</organism>
<evidence type="ECO:0000313" key="7">
    <source>
        <dbReference type="EMBL" id="CAB5017338.1"/>
    </source>
</evidence>
<evidence type="ECO:0000259" key="1">
    <source>
        <dbReference type="Pfam" id="PF11268"/>
    </source>
</evidence>
<dbReference type="EMBL" id="CAFBRU010000027">
    <property type="protein sequence ID" value="CAB5108903.1"/>
    <property type="molecule type" value="Genomic_DNA"/>
</dbReference>
<accession>A0A6J6HLF9</accession>
<evidence type="ECO:0000313" key="6">
    <source>
        <dbReference type="EMBL" id="CAB4717186.1"/>
    </source>
</evidence>
<sequence length="264" mass="29402">MSEPTDLRLIGRTSEGSELELVDHSGNAYHLRVSDTLRALINQPRLSAVADVETTITTTVKEVQARLRAGETIDAISRTTDWPMEKIENYAGPILQERAFIISQALATQIKREPHAPYLETAVANQLAPRGVDMNTVEWNTYRLPDGNWHLTLYYPLRDGSPGDPKGEAVWLFNLGRRALSAHDDGARWISGEAKPKQPAQTYGNIPQTDAPRLVSIKEDVAPYAPTQLASVDEVDEEAKSDGVTRRIKIPSWDDIMFGKKDED</sequence>
<dbReference type="InterPro" id="IPR021421">
    <property type="entry name" value="DUF3071"/>
</dbReference>
<dbReference type="EMBL" id="CAFBPR010000025">
    <property type="protein sequence ID" value="CAB5017338.1"/>
    <property type="molecule type" value="Genomic_DNA"/>
</dbReference>
<evidence type="ECO:0000313" key="4">
    <source>
        <dbReference type="EMBL" id="CAB4614612.1"/>
    </source>
</evidence>
<reference evidence="4" key="1">
    <citation type="submission" date="2020-05" db="EMBL/GenBank/DDBJ databases">
        <authorList>
            <person name="Chiriac C."/>
            <person name="Salcher M."/>
            <person name="Ghai R."/>
            <person name="Kavagutti S V."/>
        </authorList>
    </citation>
    <scope>NUCLEOTIDE SEQUENCE</scope>
</reference>
<protein>
    <submittedName>
        <fullName evidence="4">Unannotated protein</fullName>
    </submittedName>
</protein>
<dbReference type="EMBL" id="CAEZYN010000008">
    <property type="protein sequence ID" value="CAB4717186.1"/>
    <property type="molecule type" value="Genomic_DNA"/>
</dbReference>
<dbReference type="EMBL" id="CAEZSW010000015">
    <property type="protein sequence ID" value="CAB4548776.1"/>
    <property type="molecule type" value="Genomic_DNA"/>
</dbReference>